<keyword evidence="3" id="KW-1185">Reference proteome</keyword>
<name>A0A9P5BVI6_9PLEO</name>
<sequence>MQWRTYSVTEPQAVLVIGSLDDHELLACKEPSSAKRFVLQYCTQKRSDIVRSWLTSGLPVSAVEQDVVVDLPLGFPFKHSANAVSTPDEQSDLSVLIQWYFLSDGHNDIVNDIDEYCTRLHKALRHMEPQLRSAGSPDHWNLSTRSFDAGGAPMSPETRCSPTQGWFTPPKGGSPGIGEGYHYEKLVEFLGKDASPELLKDLPEPSFRDFDEEKTYFQNALDQKLPIGECKDTKSCIYAYMRGWGGHYRVELYVGEGGQRAQLKTTDVAKHTVYHPFDKTYPENCQDIDKDGKVRLSLLIKWYFVVAGVGDAGVLKEMNNYPERLRSMLRWVQDRMHPAAQVDNYEEKSKGLSVPDEGSTKPPSPTEASCALSLEATGQTLSGPNEIEELACSIVGRVTEHIAGERSRDYQDKNRLVEIDQEVHELRMERSRLVRIRKRRFSQLKEADSAVDTWIQQI</sequence>
<feature type="region of interest" description="Disordered" evidence="1">
    <location>
        <begin position="340"/>
        <end position="368"/>
    </location>
</feature>
<evidence type="ECO:0000313" key="2">
    <source>
        <dbReference type="EMBL" id="KAF3031707.1"/>
    </source>
</evidence>
<dbReference type="Proteomes" id="UP000758155">
    <property type="component" value="Unassembled WGS sequence"/>
</dbReference>
<evidence type="ECO:0000256" key="1">
    <source>
        <dbReference type="SAM" id="MobiDB-lite"/>
    </source>
</evidence>
<reference evidence="2" key="1">
    <citation type="submission" date="2019-04" db="EMBL/GenBank/DDBJ databases">
        <title>Sequencing of skin fungus with MAO and IRED activity.</title>
        <authorList>
            <person name="Marsaioli A.J."/>
            <person name="Bonatto J.M.C."/>
            <person name="Reis Junior O."/>
        </authorList>
    </citation>
    <scope>NUCLEOTIDE SEQUENCE</scope>
    <source>
        <strain evidence="2">28M1</strain>
    </source>
</reference>
<organism evidence="2 3">
    <name type="scientific">Didymella heteroderae</name>
    <dbReference type="NCBI Taxonomy" id="1769908"/>
    <lineage>
        <taxon>Eukaryota</taxon>
        <taxon>Fungi</taxon>
        <taxon>Dikarya</taxon>
        <taxon>Ascomycota</taxon>
        <taxon>Pezizomycotina</taxon>
        <taxon>Dothideomycetes</taxon>
        <taxon>Pleosporomycetidae</taxon>
        <taxon>Pleosporales</taxon>
        <taxon>Pleosporineae</taxon>
        <taxon>Didymellaceae</taxon>
        <taxon>Didymella</taxon>
    </lineage>
</organism>
<protein>
    <submittedName>
        <fullName evidence="2">Uncharacterized protein</fullName>
    </submittedName>
</protein>
<proteinExistence type="predicted"/>
<comment type="caution">
    <text evidence="2">The sequence shown here is derived from an EMBL/GenBank/DDBJ whole genome shotgun (WGS) entry which is preliminary data.</text>
</comment>
<feature type="region of interest" description="Disordered" evidence="1">
    <location>
        <begin position="132"/>
        <end position="172"/>
    </location>
</feature>
<gene>
    <name evidence="2" type="ORF">E8E12_001249</name>
</gene>
<dbReference type="OrthoDB" id="3776883at2759"/>
<accession>A0A9P5BVI6</accession>
<evidence type="ECO:0000313" key="3">
    <source>
        <dbReference type="Proteomes" id="UP000758155"/>
    </source>
</evidence>
<dbReference type="EMBL" id="SWKV01000127">
    <property type="protein sequence ID" value="KAF3031707.1"/>
    <property type="molecule type" value="Genomic_DNA"/>
</dbReference>
<dbReference type="AlphaFoldDB" id="A0A9P5BVI6"/>